<organism evidence="1 2">
    <name type="scientific">Dendrothele bispora (strain CBS 962.96)</name>
    <dbReference type="NCBI Taxonomy" id="1314807"/>
    <lineage>
        <taxon>Eukaryota</taxon>
        <taxon>Fungi</taxon>
        <taxon>Dikarya</taxon>
        <taxon>Basidiomycota</taxon>
        <taxon>Agaricomycotina</taxon>
        <taxon>Agaricomycetes</taxon>
        <taxon>Agaricomycetidae</taxon>
        <taxon>Agaricales</taxon>
        <taxon>Agaricales incertae sedis</taxon>
        <taxon>Dendrothele</taxon>
    </lineage>
</organism>
<dbReference type="AlphaFoldDB" id="A0A4S8MMF4"/>
<evidence type="ECO:0000313" key="2">
    <source>
        <dbReference type="Proteomes" id="UP000297245"/>
    </source>
</evidence>
<protein>
    <submittedName>
        <fullName evidence="1">Uncharacterized protein</fullName>
    </submittedName>
</protein>
<dbReference type="OrthoDB" id="3025211at2759"/>
<keyword evidence="2" id="KW-1185">Reference proteome</keyword>
<sequence>MPEAGVIAFFAREIHYKGNVSGKSKLSADHPDKFDCLANLSGNRQSISFHSPSLHDPTFLPLPKIQGEHSAPICSTCPIPSEPPKDDQGSLFQYSQRILESQGYDSSGLNNCTAAHIINTLGIKGRIFCCIRGKELVIGIGEFAIRICFGTEGHTFWIPTPQYRTIVSQKTVKRGEKGKAYEVPHEFVHGPRRSSPLLVSIQAAFVRPDWTLLFVDHQCFITFHIFRLRQRCTGEDFEVESLLWKRVWSRHHGPVYSTQPQLTLSVLDEFRKRICDQPFVDYTPIWQVMKDRQDTFNGFGAQEACDALFAAHIHTRMPVTFVCKNNDLWNRLHATVIEHHRSRVERVSATPKLPYVSKEMAFSMNTKGQNMYAPQVQCYRRKKVHVSQKWLDDAWAMGLLDPNAVLGVDDIAKAPHTVRGKTVGLQNYIHKTPKNKSSGTWVNMYSPFICQCPEDWLYSLASPQAAWERNLRQMDYGSEQPETGNEGSVMVDKQHGPLATKLEVPYPVTQKSIQKLYP</sequence>
<accession>A0A4S8MMF4</accession>
<name>A0A4S8MMF4_DENBC</name>
<proteinExistence type="predicted"/>
<gene>
    <name evidence="1" type="ORF">K435DRAFT_791264</name>
</gene>
<dbReference type="Proteomes" id="UP000297245">
    <property type="component" value="Unassembled WGS sequence"/>
</dbReference>
<reference evidence="1 2" key="1">
    <citation type="journal article" date="2019" name="Nat. Ecol. Evol.">
        <title>Megaphylogeny resolves global patterns of mushroom evolution.</title>
        <authorList>
            <person name="Varga T."/>
            <person name="Krizsan K."/>
            <person name="Foldi C."/>
            <person name="Dima B."/>
            <person name="Sanchez-Garcia M."/>
            <person name="Sanchez-Ramirez S."/>
            <person name="Szollosi G.J."/>
            <person name="Szarkandi J.G."/>
            <person name="Papp V."/>
            <person name="Albert L."/>
            <person name="Andreopoulos W."/>
            <person name="Angelini C."/>
            <person name="Antonin V."/>
            <person name="Barry K.W."/>
            <person name="Bougher N.L."/>
            <person name="Buchanan P."/>
            <person name="Buyck B."/>
            <person name="Bense V."/>
            <person name="Catcheside P."/>
            <person name="Chovatia M."/>
            <person name="Cooper J."/>
            <person name="Damon W."/>
            <person name="Desjardin D."/>
            <person name="Finy P."/>
            <person name="Geml J."/>
            <person name="Haridas S."/>
            <person name="Hughes K."/>
            <person name="Justo A."/>
            <person name="Karasinski D."/>
            <person name="Kautmanova I."/>
            <person name="Kiss B."/>
            <person name="Kocsube S."/>
            <person name="Kotiranta H."/>
            <person name="LaButti K.M."/>
            <person name="Lechner B.E."/>
            <person name="Liimatainen K."/>
            <person name="Lipzen A."/>
            <person name="Lukacs Z."/>
            <person name="Mihaltcheva S."/>
            <person name="Morgado L.N."/>
            <person name="Niskanen T."/>
            <person name="Noordeloos M.E."/>
            <person name="Ohm R.A."/>
            <person name="Ortiz-Santana B."/>
            <person name="Ovrebo C."/>
            <person name="Racz N."/>
            <person name="Riley R."/>
            <person name="Savchenko A."/>
            <person name="Shiryaev A."/>
            <person name="Soop K."/>
            <person name="Spirin V."/>
            <person name="Szebenyi C."/>
            <person name="Tomsovsky M."/>
            <person name="Tulloss R.E."/>
            <person name="Uehling J."/>
            <person name="Grigoriev I.V."/>
            <person name="Vagvolgyi C."/>
            <person name="Papp T."/>
            <person name="Martin F.M."/>
            <person name="Miettinen O."/>
            <person name="Hibbett D.S."/>
            <person name="Nagy L.G."/>
        </authorList>
    </citation>
    <scope>NUCLEOTIDE SEQUENCE [LARGE SCALE GENOMIC DNA]</scope>
    <source>
        <strain evidence="1 2">CBS 962.96</strain>
    </source>
</reference>
<evidence type="ECO:0000313" key="1">
    <source>
        <dbReference type="EMBL" id="THV04077.1"/>
    </source>
</evidence>
<dbReference type="EMBL" id="ML179060">
    <property type="protein sequence ID" value="THV04077.1"/>
    <property type="molecule type" value="Genomic_DNA"/>
</dbReference>